<dbReference type="InterPro" id="IPR016181">
    <property type="entry name" value="Acyl_CoA_acyltransferase"/>
</dbReference>
<dbReference type="OrthoDB" id="329272at2759"/>
<dbReference type="UniPathway" id="UPA00113">
    <property type="reaction ID" value="UER00529"/>
</dbReference>
<dbReference type="Proteomes" id="UP000236546">
    <property type="component" value="Unassembled WGS sequence"/>
</dbReference>
<dbReference type="GO" id="GO:0006048">
    <property type="term" value="P:UDP-N-acetylglucosamine biosynthetic process"/>
    <property type="evidence" value="ECO:0007669"/>
    <property type="project" value="UniProtKB-UniPathway"/>
</dbReference>
<accession>A0A2K0TBF4</accession>
<organism evidence="2 3">
    <name type="scientific">Trichoderma gamsii</name>
    <dbReference type="NCBI Taxonomy" id="398673"/>
    <lineage>
        <taxon>Eukaryota</taxon>
        <taxon>Fungi</taxon>
        <taxon>Dikarya</taxon>
        <taxon>Ascomycota</taxon>
        <taxon>Pezizomycotina</taxon>
        <taxon>Sordariomycetes</taxon>
        <taxon>Hypocreomycetidae</taxon>
        <taxon>Hypocreales</taxon>
        <taxon>Hypocreaceae</taxon>
        <taxon>Trichoderma</taxon>
    </lineage>
</organism>
<protein>
    <submittedName>
        <fullName evidence="2">Uncharacterized protein</fullName>
    </submittedName>
</protein>
<dbReference type="AlphaFoldDB" id="A0A2K0TBF4"/>
<evidence type="ECO:0000313" key="3">
    <source>
        <dbReference type="Proteomes" id="UP000236546"/>
    </source>
</evidence>
<reference evidence="2 3" key="1">
    <citation type="submission" date="2017-02" db="EMBL/GenBank/DDBJ databases">
        <title>Genomes of Trichoderma spp. with biocontrol activity.</title>
        <authorList>
            <person name="Gardiner D."/>
            <person name="Kazan K."/>
            <person name="Vos C."/>
            <person name="Harvey P."/>
        </authorList>
    </citation>
    <scope>NUCLEOTIDE SEQUENCE [LARGE SCALE GENOMIC DNA]</scope>
    <source>
        <strain evidence="2 3">A5MH</strain>
    </source>
</reference>
<name>A0A2K0TBF4_9HYPO</name>
<gene>
    <name evidence="2" type="ORF">TGAMA5MH_05609</name>
</gene>
<sequence length="273" mass="31071">MGTPFISLLEPSNLEGFRLGIPRESLPSTIPKTFLDAMEVREEVFVKEQNVPRDNEFDADDPRSCHWVIYVSVNKTEVPEIRNEEGDIVRPRKSSTRSTPVGTIRMVPFPHEPHPKPGGDYWNGVLKGEEDKTTSNTAPSARQFVHDRPTTFHDGKEPYIKLGRLAVTKDYRGYSFAGQLVRNALEWIKKNPSFFDPSIRELGLEQMGASTEAEAPQWRGLVCVHTQEQVASVWARWGFEEDKGMGRWWEEGIPHVGMFLRLEIGPKDIQLLA</sequence>
<evidence type="ECO:0000256" key="1">
    <source>
        <dbReference type="SAM" id="MobiDB-lite"/>
    </source>
</evidence>
<comment type="caution">
    <text evidence="2">The sequence shown here is derived from an EMBL/GenBank/DDBJ whole genome shotgun (WGS) entry which is preliminary data.</text>
</comment>
<evidence type="ECO:0000313" key="2">
    <source>
        <dbReference type="EMBL" id="PNP42864.1"/>
    </source>
</evidence>
<feature type="region of interest" description="Disordered" evidence="1">
    <location>
        <begin position="86"/>
        <end position="117"/>
    </location>
</feature>
<dbReference type="Gene3D" id="3.40.630.30">
    <property type="match status" value="1"/>
</dbReference>
<dbReference type="EMBL" id="MTYH01000050">
    <property type="protein sequence ID" value="PNP42864.1"/>
    <property type="molecule type" value="Genomic_DNA"/>
</dbReference>
<dbReference type="SUPFAM" id="SSF55729">
    <property type="entry name" value="Acyl-CoA N-acyltransferases (Nat)"/>
    <property type="match status" value="1"/>
</dbReference>
<proteinExistence type="predicted"/>